<reference evidence="1 2" key="1">
    <citation type="submission" date="2024-02" db="EMBL/GenBank/DDBJ databases">
        <authorList>
            <person name="Chen Y."/>
            <person name="Shah S."/>
            <person name="Dougan E. K."/>
            <person name="Thang M."/>
            <person name="Chan C."/>
        </authorList>
    </citation>
    <scope>NUCLEOTIDE SEQUENCE [LARGE SCALE GENOMIC DNA]</scope>
</reference>
<evidence type="ECO:0000313" key="1">
    <source>
        <dbReference type="EMBL" id="CAK9078713.1"/>
    </source>
</evidence>
<gene>
    <name evidence="1" type="ORF">CCMP2556_LOCUS38816</name>
</gene>
<evidence type="ECO:0000313" key="2">
    <source>
        <dbReference type="Proteomes" id="UP001642484"/>
    </source>
</evidence>
<dbReference type="EMBL" id="CAXAMN010023583">
    <property type="protein sequence ID" value="CAK9078713.1"/>
    <property type="molecule type" value="Genomic_DNA"/>
</dbReference>
<name>A0ABP0PTF8_9DINO</name>
<comment type="caution">
    <text evidence="1">The sequence shown here is derived from an EMBL/GenBank/DDBJ whole genome shotgun (WGS) entry which is preliminary data.</text>
</comment>
<accession>A0ABP0PTF8</accession>
<proteinExistence type="predicted"/>
<sequence>MGAVWLTDPLGSLSPGAVDLWTCISISVFSIWAEDEGCHRFCTLGPGLAGGPFLAGPEAKELPPELIDVLKRVVAKAEDGGGTSSGSEVKTSGKKWAAIDKFGNSDKASEMQRAIFIWDEETCQKHIKEFLKDKEPPEKMTGAQLVMEDVAWKSKEDQEKRTGALVYCAKEWMWSQVDAEVPFDPVDQQMSDEEKNAILNHCVYLWDEKAADAFLEKLKYKKLGLTGKKLMDHQERLGALSMDDSDKVLVQLANEAVLFMKDIVKFVVEDKAWHDRFDR</sequence>
<keyword evidence="2" id="KW-1185">Reference proteome</keyword>
<organism evidence="1 2">
    <name type="scientific">Durusdinium trenchii</name>
    <dbReference type="NCBI Taxonomy" id="1381693"/>
    <lineage>
        <taxon>Eukaryota</taxon>
        <taxon>Sar</taxon>
        <taxon>Alveolata</taxon>
        <taxon>Dinophyceae</taxon>
        <taxon>Suessiales</taxon>
        <taxon>Symbiodiniaceae</taxon>
        <taxon>Durusdinium</taxon>
    </lineage>
</organism>
<protein>
    <submittedName>
        <fullName evidence="1">Uncharacterized protein</fullName>
    </submittedName>
</protein>
<dbReference type="Proteomes" id="UP001642484">
    <property type="component" value="Unassembled WGS sequence"/>
</dbReference>